<evidence type="ECO:0000259" key="4">
    <source>
        <dbReference type="Pfam" id="PF02538"/>
    </source>
</evidence>
<dbReference type="Pfam" id="PF01968">
    <property type="entry name" value="Hydantoinase_A"/>
    <property type="match status" value="1"/>
</dbReference>
<evidence type="ECO:0000313" key="7">
    <source>
        <dbReference type="EMBL" id="QSE98588.1"/>
    </source>
</evidence>
<dbReference type="Pfam" id="PF19278">
    <property type="entry name" value="Hydant_A_C"/>
    <property type="match status" value="1"/>
</dbReference>
<keyword evidence="8" id="KW-1185">Reference proteome</keyword>
<evidence type="ECO:0000259" key="5">
    <source>
        <dbReference type="Pfam" id="PF05378"/>
    </source>
</evidence>
<feature type="compositionally biased region" description="Acidic residues" evidence="2">
    <location>
        <begin position="1217"/>
        <end position="1227"/>
    </location>
</feature>
<dbReference type="InterPro" id="IPR008040">
    <property type="entry name" value="Hydant_A_N"/>
</dbReference>
<feature type="region of interest" description="Disordered" evidence="2">
    <location>
        <begin position="1216"/>
        <end position="1243"/>
    </location>
</feature>
<feature type="domain" description="Hydantoinase B/oxoprolinase" evidence="4">
    <location>
        <begin position="742"/>
        <end position="1242"/>
    </location>
</feature>
<accession>A0A974WIW0</accession>
<evidence type="ECO:0000256" key="2">
    <source>
        <dbReference type="SAM" id="MobiDB-lite"/>
    </source>
</evidence>
<feature type="domain" description="Acetophenone carboxylase-like C-terminal" evidence="6">
    <location>
        <begin position="563"/>
        <end position="719"/>
    </location>
</feature>
<dbReference type="PANTHER" id="PTHR11365:SF23">
    <property type="entry name" value="HYPOTHETICAL 5-OXOPROLINASE (EUROFUNG)-RELATED"/>
    <property type="match status" value="1"/>
</dbReference>
<name>A0A974WIW0_9BACT</name>
<dbReference type="EMBL" id="CP070608">
    <property type="protein sequence ID" value="QSE98588.1"/>
    <property type="molecule type" value="Genomic_DNA"/>
</dbReference>
<dbReference type="GO" id="GO:0006749">
    <property type="term" value="P:glutathione metabolic process"/>
    <property type="evidence" value="ECO:0007669"/>
    <property type="project" value="TreeGrafter"/>
</dbReference>
<dbReference type="InterPro" id="IPR002821">
    <property type="entry name" value="Hydantoinase_A"/>
</dbReference>
<dbReference type="RefSeq" id="WP_205723102.1">
    <property type="nucleotide sequence ID" value="NZ_CP070608.1"/>
</dbReference>
<dbReference type="GO" id="GO:0017168">
    <property type="term" value="F:5-oxoprolinase (ATP-hydrolyzing) activity"/>
    <property type="evidence" value="ECO:0007669"/>
    <property type="project" value="TreeGrafter"/>
</dbReference>
<dbReference type="Pfam" id="PF02538">
    <property type="entry name" value="Hydantoinase_B"/>
    <property type="match status" value="1"/>
</dbReference>
<dbReference type="AlphaFoldDB" id="A0A974WIW0"/>
<evidence type="ECO:0000259" key="3">
    <source>
        <dbReference type="Pfam" id="PF01968"/>
    </source>
</evidence>
<feature type="domain" description="Hydantoinase/oxoprolinase N-terminal" evidence="5">
    <location>
        <begin position="133"/>
        <end position="245"/>
    </location>
</feature>
<reference evidence="7" key="1">
    <citation type="submission" date="2021-02" db="EMBL/GenBank/DDBJ databases">
        <title>Fulvivirga sp. S481 isolated from sea water.</title>
        <authorList>
            <person name="Bae S.S."/>
            <person name="Baek K."/>
        </authorList>
    </citation>
    <scope>NUCLEOTIDE SEQUENCE</scope>
    <source>
        <strain evidence="7">S481</strain>
    </source>
</reference>
<evidence type="ECO:0000259" key="6">
    <source>
        <dbReference type="Pfam" id="PF19278"/>
    </source>
</evidence>
<dbReference type="InterPro" id="IPR049517">
    <property type="entry name" value="ACX-like_C"/>
</dbReference>
<organism evidence="7 8">
    <name type="scientific">Fulvivirga lutea</name>
    <dbReference type="NCBI Taxonomy" id="2810512"/>
    <lineage>
        <taxon>Bacteria</taxon>
        <taxon>Pseudomonadati</taxon>
        <taxon>Bacteroidota</taxon>
        <taxon>Cytophagia</taxon>
        <taxon>Cytophagales</taxon>
        <taxon>Fulvivirgaceae</taxon>
        <taxon>Fulvivirga</taxon>
    </lineage>
</organism>
<evidence type="ECO:0000256" key="1">
    <source>
        <dbReference type="ARBA" id="ARBA00010403"/>
    </source>
</evidence>
<evidence type="ECO:0000313" key="8">
    <source>
        <dbReference type="Proteomes" id="UP000662783"/>
    </source>
</evidence>
<feature type="compositionally biased region" description="Gly residues" evidence="2">
    <location>
        <begin position="1234"/>
        <end position="1243"/>
    </location>
</feature>
<dbReference type="Pfam" id="PF05378">
    <property type="entry name" value="Hydant_A_N"/>
    <property type="match status" value="1"/>
</dbReference>
<protein>
    <submittedName>
        <fullName evidence="7">Hydantoinase B/oxoprolinase family protein</fullName>
    </submittedName>
</protein>
<dbReference type="InterPro" id="IPR045079">
    <property type="entry name" value="Oxoprolinase-like"/>
</dbReference>
<gene>
    <name evidence="7" type="ORF">JR347_05780</name>
</gene>
<feature type="domain" description="Hydantoinase A/oxoprolinase" evidence="3">
    <location>
        <begin position="266"/>
        <end position="540"/>
    </location>
</feature>
<dbReference type="KEGG" id="fuv:JR347_05780"/>
<sequence length="1243" mass="136305">MWKIWIDTGGTFTDCIAIDPEFHQHRLKLLSSGIIKCYIKQKLDDTTLKVSLNPPINSNILSNYQLIESKSGKSIEIEGYESENQLLKLSETLADTFDLSGGYEITALEPVPILAARILTSTALQASLPKMEMRLGTTKGTNALLEKKGSDVTLLITKGFKDLLKIGTQQRPKLFELNIQTPPPLYSRVIEVDERITSDGSIWQPINLLNDEIDSIPKDSSIAIAYLNSYKNHAHESITLEQLKNNGYKYTSASHQVSSNIRIVHRAETTVVNAYLEPVLGKYFKEIKEKLPEKQLRIISSAGAIVDSTEYLPKDGLLSGPAGGILGAYHSSRQSGFNRIITFDMGGTSTDVSIIENDITYAYQTKVGDATIQSPCVDIDTIAAGGGSICSVRNGMYEVGPESAGASPGPACYGNNGPLTIADLNLLAGRVVTDEFAIPLKQADSERALQEVSNGLDEKTSTEDLIESFLRVTNENMASAIKKIATRKGASLEGMCLVTFGGAGGQHACDIAEILHVSEVLIPYDAGILSALGIGLADMDKIKEQLVLLELNSFTSEKAGILKSIKKQILADFEQSGYTEEDVITKHVYCYLRFEGQESTIEIDNIGISDLLEAFRDQYIKIYNHWIDNKEIEVESVKVVMSVATNNTEFGKKSRVSTTTPKPNSRTKSLCNGNYLDTPVYSRDQLSPGNVIKGPAIITSNSTTIYIKPHWQLEIDEWNSSVLKRMASNYEDIQLSESASRTLFQNRFMGVALEMGAMLERTSFSVNIKERLDFSCAILDSEGDLIINAPHIPVHLGSLGVCVKKVLDQLEIEEGDVVITNHPKYGGSHLPDVTLISGVFYNHKLIGFVANRAHHSEIGGRTPGSMPVNAKSLNEEGVIIPPMYLIKSGESRIKEIKELLSKAEFPTRSVNENMADINGALASIQLGIRELKKLCKQFESNTVVENLFSIKKYSASLLKSKLKQLHHGDYEAKEELDDGSKLSVKIKISKDLIELDFNGTSDVHSGNLNANPAIVQSVILYVLRILVDEDIPLNEGLMQHVKIDLPECLLNPNFDNHQPAVVGGNTEVSQRLTDTILKALGLAACSQGTMNNLLFGKDTFGYYETICGGTGAGPNFNGHDAIHQHMTNTKITDPEILELKYPVRLNYFQIREESGGKGKYRGGNGVCRSFTFLDNLTLTILSQHRVIAPYGLNGGHSGKKGQQFLIKKNGEKIELSSSDEQEIEDGDQLIIKTPGGGGFGLPQ</sequence>
<dbReference type="InterPro" id="IPR003692">
    <property type="entry name" value="Hydantoinase_B"/>
</dbReference>
<dbReference type="PANTHER" id="PTHR11365">
    <property type="entry name" value="5-OXOPROLINASE RELATED"/>
    <property type="match status" value="1"/>
</dbReference>
<comment type="similarity">
    <text evidence="1">Belongs to the oxoprolinase family.</text>
</comment>
<dbReference type="Proteomes" id="UP000662783">
    <property type="component" value="Chromosome"/>
</dbReference>
<dbReference type="GO" id="GO:0005829">
    <property type="term" value="C:cytosol"/>
    <property type="evidence" value="ECO:0007669"/>
    <property type="project" value="TreeGrafter"/>
</dbReference>
<proteinExistence type="inferred from homology"/>